<accession>A0AAU8JHR4</accession>
<dbReference type="AlphaFoldDB" id="A0AAU8JHR4"/>
<evidence type="ECO:0000313" key="1">
    <source>
        <dbReference type="EMBL" id="XCM38364.1"/>
    </source>
</evidence>
<protein>
    <submittedName>
        <fullName evidence="1">Uncharacterized protein</fullName>
    </submittedName>
</protein>
<sequence>MNSEKKPGFSCPQDAIAQPRNRVSHVSCPNFWLIPRRNPVSHAPRKARSLNQETGFLIFSAQIFGEFREETRFLISQDAIAPSNFHNQTRNRVSGVFSPNFWLITRRNPVSHVPRCDRPKDLLLKW</sequence>
<dbReference type="RefSeq" id="WP_354635802.1">
    <property type="nucleotide sequence ID" value="NZ_CP159837.1"/>
</dbReference>
<proteinExistence type="predicted"/>
<gene>
    <name evidence="1" type="ORF">ABWT76_001207</name>
</gene>
<reference evidence="1" key="1">
    <citation type="submission" date="2024-07" db="EMBL/GenBank/DDBJ databases">
        <authorList>
            <person name="Kim Y.J."/>
            <person name="Jeong J.Y."/>
        </authorList>
    </citation>
    <scope>NUCLEOTIDE SEQUENCE</scope>
    <source>
        <strain evidence="1">GIHE-MW2</strain>
    </source>
</reference>
<dbReference type="EMBL" id="CP159837">
    <property type="protein sequence ID" value="XCM38364.1"/>
    <property type="molecule type" value="Genomic_DNA"/>
</dbReference>
<organism evidence="1">
    <name type="scientific">Planktothricoides raciborskii GIHE-MW2</name>
    <dbReference type="NCBI Taxonomy" id="2792601"/>
    <lineage>
        <taxon>Bacteria</taxon>
        <taxon>Bacillati</taxon>
        <taxon>Cyanobacteriota</taxon>
        <taxon>Cyanophyceae</taxon>
        <taxon>Oscillatoriophycideae</taxon>
        <taxon>Oscillatoriales</taxon>
        <taxon>Oscillatoriaceae</taxon>
        <taxon>Planktothricoides</taxon>
    </lineage>
</organism>
<name>A0AAU8JHR4_9CYAN</name>